<evidence type="ECO:0000256" key="6">
    <source>
        <dbReference type="ARBA" id="ARBA00022842"/>
    </source>
</evidence>
<evidence type="ECO:0000259" key="10">
    <source>
        <dbReference type="Pfam" id="PF01467"/>
    </source>
</evidence>
<keyword evidence="5 9" id="KW-0067">ATP-binding</keyword>
<dbReference type="OrthoDB" id="9806661at2"/>
<dbReference type="NCBIfam" id="TIGR00125">
    <property type="entry name" value="cyt_tran_rel"/>
    <property type="match status" value="1"/>
</dbReference>
<dbReference type="RefSeq" id="WP_072865460.1">
    <property type="nucleotide sequence ID" value="NZ_FQUI01000033.1"/>
</dbReference>
<dbReference type="GO" id="GO:0015937">
    <property type="term" value="P:coenzyme A biosynthetic process"/>
    <property type="evidence" value="ECO:0007669"/>
    <property type="project" value="UniProtKB-UniRule"/>
</dbReference>
<dbReference type="GO" id="GO:0005737">
    <property type="term" value="C:cytoplasm"/>
    <property type="evidence" value="ECO:0007669"/>
    <property type="project" value="UniProtKB-SubCell"/>
</dbReference>
<evidence type="ECO:0000256" key="7">
    <source>
        <dbReference type="ARBA" id="ARBA00022993"/>
    </source>
</evidence>
<evidence type="ECO:0000256" key="9">
    <source>
        <dbReference type="HAMAP-Rule" id="MF_00151"/>
    </source>
</evidence>
<dbReference type="InterPro" id="IPR014729">
    <property type="entry name" value="Rossmann-like_a/b/a_fold"/>
</dbReference>
<sequence length="162" mass="18675">MSKAIYPGSFDPITFGHLNIIKRAAKIFDELYVVVLHNVNKKYFFNRDERINITKESLKNFKNVYVESYEGLLVDYAKKKDINVIIRGLRAVSDFEYELQLANANRSLNENVEILFLMTDTEFSFISSTIVKEVAKFGGNISQWVPKNVEKAIIKKISNNNV</sequence>
<dbReference type="GO" id="GO:0004595">
    <property type="term" value="F:pantetheine-phosphate adenylyltransferase activity"/>
    <property type="evidence" value="ECO:0007669"/>
    <property type="project" value="UniProtKB-UniRule"/>
</dbReference>
<dbReference type="AlphaFoldDB" id="A0A1M4YRE9"/>
<dbReference type="NCBIfam" id="TIGR01510">
    <property type="entry name" value="coaD_prev_kdtB"/>
    <property type="match status" value="1"/>
</dbReference>
<dbReference type="InterPro" id="IPR001980">
    <property type="entry name" value="PPAT"/>
</dbReference>
<feature type="domain" description="Cytidyltransferase-like" evidence="10">
    <location>
        <begin position="5"/>
        <end position="133"/>
    </location>
</feature>
<keyword evidence="2 9" id="KW-0808">Transferase</keyword>
<comment type="function">
    <text evidence="9">Reversibly transfers an adenylyl group from ATP to 4'-phosphopantetheine, yielding dephospho-CoA (dPCoA) and pyrophosphate.</text>
</comment>
<keyword evidence="4 9" id="KW-0547">Nucleotide-binding</keyword>
<dbReference type="UniPathway" id="UPA00241">
    <property type="reaction ID" value="UER00355"/>
</dbReference>
<dbReference type="STRING" id="1122195.SAMN02745164_01741"/>
<comment type="subcellular location">
    <subcellularLocation>
        <location evidence="9">Cytoplasm</location>
    </subcellularLocation>
</comment>
<dbReference type="EC" id="2.7.7.3" evidence="9"/>
<evidence type="ECO:0000256" key="3">
    <source>
        <dbReference type="ARBA" id="ARBA00022695"/>
    </source>
</evidence>
<comment type="cofactor">
    <cofactor evidence="9">
        <name>Mg(2+)</name>
        <dbReference type="ChEBI" id="CHEBI:18420"/>
    </cofactor>
</comment>
<feature type="binding site" evidence="9">
    <location>
        <position position="73"/>
    </location>
    <ligand>
        <name>substrate</name>
    </ligand>
</feature>
<feature type="binding site" evidence="9">
    <location>
        <position position="17"/>
    </location>
    <ligand>
        <name>ATP</name>
        <dbReference type="ChEBI" id="CHEBI:30616"/>
    </ligand>
</feature>
<feature type="binding site" evidence="9">
    <location>
        <begin position="88"/>
        <end position="90"/>
    </location>
    <ligand>
        <name>ATP</name>
        <dbReference type="ChEBI" id="CHEBI:30616"/>
    </ligand>
</feature>
<dbReference type="CDD" id="cd02163">
    <property type="entry name" value="PPAT"/>
    <property type="match status" value="1"/>
</dbReference>
<dbReference type="Pfam" id="PF01467">
    <property type="entry name" value="CTP_transf_like"/>
    <property type="match status" value="1"/>
</dbReference>
<comment type="catalytic activity">
    <reaction evidence="8 9">
        <text>(R)-4'-phosphopantetheine + ATP + H(+) = 3'-dephospho-CoA + diphosphate</text>
        <dbReference type="Rhea" id="RHEA:19801"/>
        <dbReference type="ChEBI" id="CHEBI:15378"/>
        <dbReference type="ChEBI" id="CHEBI:30616"/>
        <dbReference type="ChEBI" id="CHEBI:33019"/>
        <dbReference type="ChEBI" id="CHEBI:57328"/>
        <dbReference type="ChEBI" id="CHEBI:61723"/>
        <dbReference type="EC" id="2.7.7.3"/>
    </reaction>
</comment>
<dbReference type="SUPFAM" id="SSF52374">
    <property type="entry name" value="Nucleotidylyl transferase"/>
    <property type="match status" value="1"/>
</dbReference>
<dbReference type="PRINTS" id="PR01020">
    <property type="entry name" value="LPSBIOSNTHSS"/>
</dbReference>
<dbReference type="HAMAP" id="MF_00151">
    <property type="entry name" value="PPAT_bact"/>
    <property type="match status" value="1"/>
</dbReference>
<protein>
    <recommendedName>
        <fullName evidence="9">Phosphopantetheine adenylyltransferase</fullName>
        <ecNumber evidence="9">2.7.7.3</ecNumber>
    </recommendedName>
    <alternativeName>
        <fullName evidence="9">Dephospho-CoA pyrophosphorylase</fullName>
    </alternativeName>
    <alternativeName>
        <fullName evidence="9">Pantetheine-phosphate adenylyltransferase</fullName>
        <shortName evidence="9">PPAT</shortName>
    </alternativeName>
</protein>
<reference evidence="11" key="1">
    <citation type="submission" date="2016-11" db="EMBL/GenBank/DDBJ databases">
        <authorList>
            <person name="Varghese N."/>
            <person name="Submissions S."/>
        </authorList>
    </citation>
    <scope>NUCLEOTIDE SEQUENCE [LARGE SCALE GENOMIC DNA]</scope>
    <source>
        <strain evidence="11">DSM 16785</strain>
    </source>
</reference>
<keyword evidence="12" id="KW-1185">Reference proteome</keyword>
<gene>
    <name evidence="9" type="primary">coaD</name>
    <name evidence="11" type="ORF">SAMN02745164_01741</name>
</gene>
<keyword evidence="3 9" id="KW-0548">Nucleotidyltransferase</keyword>
<comment type="pathway">
    <text evidence="9">Cofactor biosynthesis; coenzyme A biosynthesis; CoA from (R)-pantothenate: step 4/5.</text>
</comment>
<feature type="binding site" evidence="9">
    <location>
        <begin position="9"/>
        <end position="10"/>
    </location>
    <ligand>
        <name>ATP</name>
        <dbReference type="ChEBI" id="CHEBI:30616"/>
    </ligand>
</feature>
<keyword evidence="6 9" id="KW-0460">Magnesium</keyword>
<evidence type="ECO:0000256" key="4">
    <source>
        <dbReference type="ARBA" id="ARBA00022741"/>
    </source>
</evidence>
<dbReference type="PANTHER" id="PTHR21342:SF1">
    <property type="entry name" value="PHOSPHOPANTETHEINE ADENYLYLTRANSFERASE"/>
    <property type="match status" value="1"/>
</dbReference>
<feature type="binding site" evidence="9">
    <location>
        <begin position="123"/>
        <end position="129"/>
    </location>
    <ligand>
        <name>ATP</name>
        <dbReference type="ChEBI" id="CHEBI:30616"/>
    </ligand>
</feature>
<dbReference type="Gene3D" id="3.40.50.620">
    <property type="entry name" value="HUPs"/>
    <property type="match status" value="1"/>
</dbReference>
<keyword evidence="1 9" id="KW-0963">Cytoplasm</keyword>
<keyword evidence="7 9" id="KW-0173">Coenzyme A biosynthesis</keyword>
<evidence type="ECO:0000256" key="5">
    <source>
        <dbReference type="ARBA" id="ARBA00022840"/>
    </source>
</evidence>
<feature type="site" description="Transition state stabilizer" evidence="9">
    <location>
        <position position="17"/>
    </location>
</feature>
<feature type="binding site" evidence="9">
    <location>
        <position position="9"/>
    </location>
    <ligand>
        <name>substrate</name>
    </ligand>
</feature>
<dbReference type="PANTHER" id="PTHR21342">
    <property type="entry name" value="PHOSPHOPANTETHEINE ADENYLYLTRANSFERASE"/>
    <property type="match status" value="1"/>
</dbReference>
<name>A0A1M4YRE9_MARH1</name>
<feature type="binding site" evidence="9">
    <location>
        <position position="98"/>
    </location>
    <ligand>
        <name>ATP</name>
        <dbReference type="ChEBI" id="CHEBI:30616"/>
    </ligand>
</feature>
<dbReference type="GO" id="GO:0005524">
    <property type="term" value="F:ATP binding"/>
    <property type="evidence" value="ECO:0007669"/>
    <property type="project" value="UniProtKB-KW"/>
</dbReference>
<dbReference type="InterPro" id="IPR004821">
    <property type="entry name" value="Cyt_trans-like"/>
</dbReference>
<accession>A0A1M4YRE9</accession>
<evidence type="ECO:0000256" key="2">
    <source>
        <dbReference type="ARBA" id="ARBA00022679"/>
    </source>
</evidence>
<dbReference type="Proteomes" id="UP000184334">
    <property type="component" value="Unassembled WGS sequence"/>
</dbReference>
<comment type="similarity">
    <text evidence="9">Belongs to the bacterial CoaD family.</text>
</comment>
<evidence type="ECO:0000313" key="11">
    <source>
        <dbReference type="EMBL" id="SHF08227.1"/>
    </source>
</evidence>
<feature type="binding site" evidence="9">
    <location>
        <position position="41"/>
    </location>
    <ligand>
        <name>substrate</name>
    </ligand>
</feature>
<dbReference type="EMBL" id="FQUI01000033">
    <property type="protein sequence ID" value="SHF08227.1"/>
    <property type="molecule type" value="Genomic_DNA"/>
</dbReference>
<proteinExistence type="inferred from homology"/>
<comment type="caution">
    <text evidence="11">The sequence shown here is derived from an EMBL/GenBank/DDBJ whole genome shotgun (WGS) entry which is preliminary data.</text>
</comment>
<evidence type="ECO:0000313" key="12">
    <source>
        <dbReference type="Proteomes" id="UP000184334"/>
    </source>
</evidence>
<organism evidence="11 12">
    <name type="scientific">Marinitoga hydrogenitolerans (strain DSM 16785 / JCM 12826 / AT1271)</name>
    <dbReference type="NCBI Taxonomy" id="1122195"/>
    <lineage>
        <taxon>Bacteria</taxon>
        <taxon>Thermotogati</taxon>
        <taxon>Thermotogota</taxon>
        <taxon>Thermotogae</taxon>
        <taxon>Petrotogales</taxon>
        <taxon>Petrotogaceae</taxon>
        <taxon>Marinitoga</taxon>
    </lineage>
</organism>
<feature type="binding site" evidence="9">
    <location>
        <position position="87"/>
    </location>
    <ligand>
        <name>substrate</name>
    </ligand>
</feature>
<evidence type="ECO:0000256" key="1">
    <source>
        <dbReference type="ARBA" id="ARBA00022490"/>
    </source>
</evidence>
<evidence type="ECO:0000256" key="8">
    <source>
        <dbReference type="ARBA" id="ARBA00029346"/>
    </source>
</evidence>
<comment type="subunit">
    <text evidence="9">Homohexamer.</text>
</comment>